<sequence>MSIAVTRAVALRGIAGHVVDVECHIGHGLPCFELGGLPDTALRQAPQRVRAAALSAGCSLNARQLTVNLSPAAIPKHGTGFDLAIAVAALAAAEAMPADAVRPVVHVAELGLDGRLRHVTGVLPAVLAAREAGCRHVVVAPEDVTEARLVDGVRISTAQRLGDLVSAYRALRGGSRLPEADEPVSPTTREPGRTLDLADVSGQHEARAALTLAAAGGHHLLLTGPPGSGKTMLAERLVTILPPLTSAQALETLAVRSLVGAVLPGRLDLSPPFVAPHHSASTAALVGGGSGAVLPGAVSQAHHGVLFLDEAAEFAGSVLQALRQPLESGQVVVARARQRVTYPARVQLVLAANPCPCGEGYGKALACRCRPTERRAYAARLSGPLMDRVDIQVQVPKVSLADLSEVPPDTSAEIAARVQVARDAQRARWQRHGWTLNSQVPGPVLRRAPWRLPRGVTATLDRALELGQITGRGYDRVLRLAWTSADLFGRDVPTSSDVGLALMYRTQGAVAA</sequence>
<feature type="domain" description="AAA+ ATPase" evidence="2">
    <location>
        <begin position="216"/>
        <end position="399"/>
    </location>
</feature>
<protein>
    <submittedName>
        <fullName evidence="3">Mg chelatase-like protein</fullName>
    </submittedName>
</protein>
<dbReference type="EMBL" id="LQZG01000003">
    <property type="protein sequence ID" value="OAB86697.1"/>
    <property type="molecule type" value="Genomic_DNA"/>
</dbReference>
<evidence type="ECO:0000313" key="4">
    <source>
        <dbReference type="Proteomes" id="UP000076976"/>
    </source>
</evidence>
<dbReference type="NCBIfam" id="TIGR00368">
    <property type="entry name" value="YifB family Mg chelatase-like AAA ATPase"/>
    <property type="match status" value="1"/>
</dbReference>
<dbReference type="Pfam" id="PF13335">
    <property type="entry name" value="Mg_chelatase_C"/>
    <property type="match status" value="1"/>
</dbReference>
<dbReference type="InterPro" id="IPR014721">
    <property type="entry name" value="Ribsml_uS5_D2-typ_fold_subgr"/>
</dbReference>
<evidence type="ECO:0000259" key="2">
    <source>
        <dbReference type="SMART" id="SM00382"/>
    </source>
</evidence>
<name>A0A176QAL4_9MICO</name>
<dbReference type="Pfam" id="PF13541">
    <property type="entry name" value="ChlI"/>
    <property type="match status" value="1"/>
</dbReference>
<dbReference type="AlphaFoldDB" id="A0A176QAL4"/>
<dbReference type="Gene3D" id="3.40.50.300">
    <property type="entry name" value="P-loop containing nucleotide triphosphate hydrolases"/>
    <property type="match status" value="1"/>
</dbReference>
<dbReference type="GO" id="GO:0005524">
    <property type="term" value="F:ATP binding"/>
    <property type="evidence" value="ECO:0007669"/>
    <property type="project" value="InterPro"/>
</dbReference>
<dbReference type="InterPro" id="IPR020568">
    <property type="entry name" value="Ribosomal_Su5_D2-typ_SF"/>
</dbReference>
<dbReference type="InterPro" id="IPR004482">
    <property type="entry name" value="Mg_chelat-rel"/>
</dbReference>
<dbReference type="InterPro" id="IPR003593">
    <property type="entry name" value="AAA+_ATPase"/>
</dbReference>
<dbReference type="InterPro" id="IPR000523">
    <property type="entry name" value="Mg_chelatse_chII-like_cat_dom"/>
</dbReference>
<evidence type="ECO:0000313" key="3">
    <source>
        <dbReference type="EMBL" id="OAB86697.1"/>
    </source>
</evidence>
<evidence type="ECO:0000256" key="1">
    <source>
        <dbReference type="ARBA" id="ARBA00006354"/>
    </source>
</evidence>
<dbReference type="SUPFAM" id="SSF54211">
    <property type="entry name" value="Ribosomal protein S5 domain 2-like"/>
    <property type="match status" value="1"/>
</dbReference>
<dbReference type="PANTHER" id="PTHR32039:SF7">
    <property type="entry name" value="COMPETENCE PROTEIN COMM"/>
    <property type="match status" value="1"/>
</dbReference>
<dbReference type="SUPFAM" id="SSF52540">
    <property type="entry name" value="P-loop containing nucleoside triphosphate hydrolases"/>
    <property type="match status" value="1"/>
</dbReference>
<comment type="similarity">
    <text evidence="1">Belongs to the Mg-chelatase subunits D/I family. ComM subfamily.</text>
</comment>
<proteinExistence type="inferred from homology"/>
<reference evidence="3 4" key="1">
    <citation type="submission" date="2016-01" db="EMBL/GenBank/DDBJ databases">
        <title>Janibacter melonis strain CD11_4 genome sequencing and assembly.</title>
        <authorList>
            <person name="Nair G.R."/>
            <person name="Kaur G."/>
            <person name="Chander A.M."/>
            <person name="Mayilraj S."/>
        </authorList>
    </citation>
    <scope>NUCLEOTIDE SEQUENCE [LARGE SCALE GENOMIC DNA]</scope>
    <source>
        <strain evidence="3 4">CD11-4</strain>
    </source>
</reference>
<dbReference type="Pfam" id="PF01078">
    <property type="entry name" value="Mg_chelatase"/>
    <property type="match status" value="1"/>
</dbReference>
<dbReference type="InterPro" id="IPR025158">
    <property type="entry name" value="Mg_chelat-rel_C"/>
</dbReference>
<accession>A0A176QAL4</accession>
<dbReference type="STRING" id="262209.AWH69_09570"/>
<organism evidence="3 4">
    <name type="scientific">Janibacter melonis</name>
    <dbReference type="NCBI Taxonomy" id="262209"/>
    <lineage>
        <taxon>Bacteria</taxon>
        <taxon>Bacillati</taxon>
        <taxon>Actinomycetota</taxon>
        <taxon>Actinomycetes</taxon>
        <taxon>Micrococcales</taxon>
        <taxon>Intrasporangiaceae</taxon>
        <taxon>Janibacter</taxon>
    </lineage>
</organism>
<dbReference type="InterPro" id="IPR045006">
    <property type="entry name" value="CHLI-like"/>
</dbReference>
<comment type="caution">
    <text evidence="3">The sequence shown here is derived from an EMBL/GenBank/DDBJ whole genome shotgun (WGS) entry which is preliminary data.</text>
</comment>
<keyword evidence="4" id="KW-1185">Reference proteome</keyword>
<gene>
    <name evidence="3" type="ORF">AWH69_09570</name>
</gene>
<dbReference type="Gene3D" id="3.30.230.10">
    <property type="match status" value="1"/>
</dbReference>
<dbReference type="RefSeq" id="WP_068274669.1">
    <property type="nucleotide sequence ID" value="NZ_LQZG01000003.1"/>
</dbReference>
<dbReference type="InterPro" id="IPR027417">
    <property type="entry name" value="P-loop_NTPase"/>
</dbReference>
<dbReference type="PANTHER" id="PTHR32039">
    <property type="entry name" value="MAGNESIUM-CHELATASE SUBUNIT CHLI"/>
    <property type="match status" value="1"/>
</dbReference>
<dbReference type="Proteomes" id="UP000076976">
    <property type="component" value="Unassembled WGS sequence"/>
</dbReference>
<dbReference type="SMART" id="SM00382">
    <property type="entry name" value="AAA"/>
    <property type="match status" value="1"/>
</dbReference>
<dbReference type="CDD" id="cd00009">
    <property type="entry name" value="AAA"/>
    <property type="match status" value="1"/>
</dbReference>